<keyword evidence="3" id="KW-1185">Reference proteome</keyword>
<dbReference type="EMBL" id="VSWC01000040">
    <property type="protein sequence ID" value="KAA1106060.1"/>
    <property type="molecule type" value="Genomic_DNA"/>
</dbReference>
<protein>
    <submittedName>
        <fullName evidence="1">Uncharacterized protein</fullName>
    </submittedName>
</protein>
<accession>A0A5B0PYT2</accession>
<dbReference type="Proteomes" id="UP000325313">
    <property type="component" value="Unassembled WGS sequence"/>
</dbReference>
<evidence type="ECO:0000313" key="3">
    <source>
        <dbReference type="Proteomes" id="UP000324748"/>
    </source>
</evidence>
<dbReference type="AlphaFoldDB" id="A0A5B0PYT2"/>
<sequence length="80" mass="9297">MHVSLVYLVLPSRTLDKGQHRLTRCRLHSSNRKPLTREILPPSFFIEESLQAVYNRPDLHPHQNAAIFTITELILELPAR</sequence>
<reference evidence="3 4" key="1">
    <citation type="submission" date="2019-05" db="EMBL/GenBank/DDBJ databases">
        <title>Emergence of the Ug99 lineage of the wheat stem rust pathogen through somatic hybridization.</title>
        <authorList>
            <person name="Li F."/>
            <person name="Upadhyaya N.M."/>
            <person name="Sperschneider J."/>
            <person name="Matny O."/>
            <person name="Nguyen-Phuc H."/>
            <person name="Mago R."/>
            <person name="Raley C."/>
            <person name="Miller M.E."/>
            <person name="Silverstein K.A.T."/>
            <person name="Henningsen E."/>
            <person name="Hirsch C.D."/>
            <person name="Visser B."/>
            <person name="Pretorius Z.A."/>
            <person name="Steffenson B.J."/>
            <person name="Schwessinger B."/>
            <person name="Dodds P.N."/>
            <person name="Figueroa M."/>
        </authorList>
    </citation>
    <scope>NUCLEOTIDE SEQUENCE [LARGE SCALE GENOMIC DNA]</scope>
    <source>
        <strain evidence="1">21-0</strain>
        <strain evidence="2 4">Ug99</strain>
    </source>
</reference>
<name>A0A5B0PYT2_PUCGR</name>
<dbReference type="EMBL" id="VDEP01000240">
    <property type="protein sequence ID" value="KAA1120866.1"/>
    <property type="molecule type" value="Genomic_DNA"/>
</dbReference>
<organism evidence="1 3">
    <name type="scientific">Puccinia graminis f. sp. tritici</name>
    <dbReference type="NCBI Taxonomy" id="56615"/>
    <lineage>
        <taxon>Eukaryota</taxon>
        <taxon>Fungi</taxon>
        <taxon>Dikarya</taxon>
        <taxon>Basidiomycota</taxon>
        <taxon>Pucciniomycotina</taxon>
        <taxon>Pucciniomycetes</taxon>
        <taxon>Pucciniales</taxon>
        <taxon>Pucciniaceae</taxon>
        <taxon>Puccinia</taxon>
    </lineage>
</organism>
<comment type="caution">
    <text evidence="1">The sequence shown here is derived from an EMBL/GenBank/DDBJ whole genome shotgun (WGS) entry which is preliminary data.</text>
</comment>
<evidence type="ECO:0000313" key="1">
    <source>
        <dbReference type="EMBL" id="KAA1106060.1"/>
    </source>
</evidence>
<dbReference type="Proteomes" id="UP000324748">
    <property type="component" value="Unassembled WGS sequence"/>
</dbReference>
<proteinExistence type="predicted"/>
<gene>
    <name evidence="1" type="ORF">PGT21_027831</name>
    <name evidence="2" type="ORF">PGTUg99_002777</name>
</gene>
<evidence type="ECO:0000313" key="4">
    <source>
        <dbReference type="Proteomes" id="UP000325313"/>
    </source>
</evidence>
<evidence type="ECO:0000313" key="2">
    <source>
        <dbReference type="EMBL" id="KAA1120866.1"/>
    </source>
</evidence>